<name>A0AAI8AM91_MESHY</name>
<protein>
    <submittedName>
        <fullName evidence="1">Deoxyribonuclease YcfH</fullName>
    </submittedName>
</protein>
<dbReference type="PANTHER" id="PTHR46124:SF2">
    <property type="entry name" value="D-AMINOACYL-TRNA DEACYLASE"/>
    <property type="match status" value="1"/>
</dbReference>
<accession>A0AAI8AM91</accession>
<dbReference type="Proteomes" id="UP000009399">
    <property type="component" value="Chromosome"/>
</dbReference>
<dbReference type="CDD" id="cd01310">
    <property type="entry name" value="TatD_DNAse"/>
    <property type="match status" value="1"/>
</dbReference>
<evidence type="ECO:0000313" key="1">
    <source>
        <dbReference type="EMBL" id="AFX74063.1"/>
    </source>
</evidence>
<dbReference type="InterPro" id="IPR001130">
    <property type="entry name" value="TatD-like"/>
</dbReference>
<dbReference type="EMBL" id="CP003914">
    <property type="protein sequence ID" value="AFX74063.1"/>
    <property type="molecule type" value="Genomic_DNA"/>
</dbReference>
<proteinExistence type="predicted"/>
<dbReference type="AlphaFoldDB" id="A0AAI8AM91"/>
<dbReference type="PANTHER" id="PTHR46124">
    <property type="entry name" value="D-AMINOACYL-TRNA DEACYLASE"/>
    <property type="match status" value="1"/>
</dbReference>
<evidence type="ECO:0000313" key="2">
    <source>
        <dbReference type="Proteomes" id="UP000009399"/>
    </source>
</evidence>
<dbReference type="KEGG" id="mhs:MOS_131"/>
<organism evidence="1 2">
    <name type="scientific">Mesomycoplasma hyorhinis SK76</name>
    <dbReference type="NCBI Taxonomy" id="1118964"/>
    <lineage>
        <taxon>Bacteria</taxon>
        <taxon>Bacillati</taxon>
        <taxon>Mycoplasmatota</taxon>
        <taxon>Mycoplasmoidales</taxon>
        <taxon>Metamycoplasmataceae</taxon>
        <taxon>Mesomycoplasma</taxon>
    </lineage>
</organism>
<dbReference type="InterPro" id="IPR032466">
    <property type="entry name" value="Metal_Hydrolase"/>
</dbReference>
<dbReference type="SUPFAM" id="SSF51556">
    <property type="entry name" value="Metallo-dependent hydrolases"/>
    <property type="match status" value="1"/>
</dbReference>
<dbReference type="Pfam" id="PF01026">
    <property type="entry name" value="TatD_DNase"/>
    <property type="match status" value="1"/>
</dbReference>
<dbReference type="GO" id="GO:0016788">
    <property type="term" value="F:hydrolase activity, acting on ester bonds"/>
    <property type="evidence" value="ECO:0007669"/>
    <property type="project" value="InterPro"/>
</dbReference>
<gene>
    <name evidence="1" type="ORF">MOS_131</name>
</gene>
<dbReference type="Gene3D" id="3.20.20.140">
    <property type="entry name" value="Metal-dependent hydrolases"/>
    <property type="match status" value="1"/>
</dbReference>
<dbReference type="RefSeq" id="WP_015084024.1">
    <property type="nucleotide sequence ID" value="NC_019552.1"/>
</dbReference>
<reference evidence="1 2" key="1">
    <citation type="journal article" date="2013" name="Genome Announc.">
        <title>Complete Genome Sequence of Mycoplasma hyorhinis Strain SK76.</title>
        <authorList>
            <person name="Goodison S."/>
            <person name="Urquidi V."/>
            <person name="Kumar D."/>
            <person name="Reyes L."/>
            <person name="Rosser C.J."/>
        </authorList>
    </citation>
    <scope>NUCLEOTIDE SEQUENCE [LARGE SCALE GENOMIC DNA]</scope>
    <source>
        <strain evidence="1 2">SK76</strain>
    </source>
</reference>
<sequence>MNWQFVKPTPKYQNKYHLSYKNEANLFPLVSKSTKDSFKIFTLENQENFWEFLLVDEDDDFLEIGLYLNIIQDSIKTNFFTIDLRINSLLNEEKWSILTFEFIQDFFINTLNLKNKFIEIQLEEKKYNLVKKSFIFKEISKQNEAILLHFYLEENYFFSDVHTHPFKEYYKEPKQELEFNYKNNIKAMLLVGTSWEDNQEIISYLDYVPNLFALVGIHPNNITNEDNFQLLEEIVAKNSKVAGIGEVGLDLYYDQSPSFELQLKCFIKQVKIAQKYNKTVMLHIRDNANDKNFFLFNTIKQVVSDFLDVKFVFHNFSANFEIYQYFAQLKNVFFSFSGVITYKKNQEARKILKHIDLEKIVLETDAPYLSPEPKRSLWPNHSFCIKQSFYLLSRIKEISLHSLTQQVKKNIEGIFNIKLYEDHSS</sequence>